<reference evidence="3 4" key="1">
    <citation type="journal article" date="2016" name="Nat. Commun.">
        <title>Thousands of microbial genomes shed light on interconnected biogeochemical processes in an aquifer system.</title>
        <authorList>
            <person name="Anantharaman K."/>
            <person name="Brown C.T."/>
            <person name="Hug L.A."/>
            <person name="Sharon I."/>
            <person name="Castelle C.J."/>
            <person name="Probst A.J."/>
            <person name="Thomas B.C."/>
            <person name="Singh A."/>
            <person name="Wilkins M.J."/>
            <person name="Karaoz U."/>
            <person name="Brodie E.L."/>
            <person name="Williams K.H."/>
            <person name="Hubbard S.S."/>
            <person name="Banfield J.F."/>
        </authorList>
    </citation>
    <scope>NUCLEOTIDE SEQUENCE [LARGE SCALE GENOMIC DNA]</scope>
</reference>
<evidence type="ECO:0000313" key="4">
    <source>
        <dbReference type="Proteomes" id="UP000176576"/>
    </source>
</evidence>
<comment type="subcellular location">
    <subcellularLocation>
        <location evidence="2">Cytoplasm</location>
    </subcellularLocation>
</comment>
<gene>
    <name evidence="3" type="ORF">A3J54_02460</name>
</gene>
<evidence type="ECO:0000313" key="3">
    <source>
        <dbReference type="EMBL" id="OGZ46065.1"/>
    </source>
</evidence>
<dbReference type="PANTHER" id="PTHR30135">
    <property type="entry name" value="UNCHARACTERIZED PROTEIN YVCK-RELATED"/>
    <property type="match status" value="1"/>
</dbReference>
<dbReference type="Pfam" id="PF01933">
    <property type="entry name" value="CofD"/>
    <property type="match status" value="1"/>
</dbReference>
<organism evidence="3 4">
    <name type="scientific">Candidatus Ryanbacteria bacterium RIFCSPHIGHO2_02_FULL_45_13b</name>
    <dbReference type="NCBI Taxonomy" id="1802117"/>
    <lineage>
        <taxon>Bacteria</taxon>
        <taxon>Candidatus Ryaniibacteriota</taxon>
    </lineage>
</organism>
<comment type="caution">
    <text evidence="3">The sequence shown here is derived from an EMBL/GenBank/DDBJ whole genome shotgun (WGS) entry which is preliminary data.</text>
</comment>
<dbReference type="PANTHER" id="PTHR30135:SF3">
    <property type="entry name" value="GLUCONEOGENESIS FACTOR-RELATED"/>
    <property type="match status" value="1"/>
</dbReference>
<dbReference type="NCBIfam" id="TIGR01826">
    <property type="entry name" value="CofD_related"/>
    <property type="match status" value="1"/>
</dbReference>
<dbReference type="InterPro" id="IPR002882">
    <property type="entry name" value="CofD"/>
</dbReference>
<evidence type="ECO:0000256" key="2">
    <source>
        <dbReference type="HAMAP-Rule" id="MF_00973"/>
    </source>
</evidence>
<sequence>MIHKRKKIVVIGGGTGTFTVLSGLKKYPVELTAIVSMADDGGSTGVLRDEFGMLPAGDIRRALVALSSYPEKFLTDLFTYRFRDSEVDGHNFGNLILVALERVTGSFEHAVAAASRLLDVRGTVLPVTFSNIRLFAELENGEVIKGETNIDIPKHDGRLRITRVWLEPEGQANSKAIQALQDADMIVVGPGDLFTSIIPNFLISGIQTALRKSKAKKIYVMNLMTKHGETNGFSGGDFLRILHTYLGADIFDAVLINHTRPPEYILRRYKKEMAEWVSYKDLPRNKQTKPHFVKASLLRHGNYARHDSVRLGKALMNML</sequence>
<comment type="function">
    <text evidence="2">Required for morphogenesis under gluconeogenic growth conditions.</text>
</comment>
<dbReference type="CDD" id="cd07187">
    <property type="entry name" value="YvcK_like"/>
    <property type="match status" value="1"/>
</dbReference>
<name>A0A1G2G744_9BACT</name>
<proteinExistence type="inferred from homology"/>
<dbReference type="SUPFAM" id="SSF142338">
    <property type="entry name" value="CofD-like"/>
    <property type="match status" value="1"/>
</dbReference>
<dbReference type="EMBL" id="MHNN01000015">
    <property type="protein sequence ID" value="OGZ46065.1"/>
    <property type="molecule type" value="Genomic_DNA"/>
</dbReference>
<dbReference type="InterPro" id="IPR010119">
    <property type="entry name" value="Gluconeogen_factor"/>
</dbReference>
<dbReference type="Proteomes" id="UP000176576">
    <property type="component" value="Unassembled WGS sequence"/>
</dbReference>
<evidence type="ECO:0000256" key="1">
    <source>
        <dbReference type="ARBA" id="ARBA00022490"/>
    </source>
</evidence>
<dbReference type="AlphaFoldDB" id="A0A1G2G744"/>
<dbReference type="GO" id="GO:0043743">
    <property type="term" value="F:LPPG:FO 2-phospho-L-lactate transferase activity"/>
    <property type="evidence" value="ECO:0007669"/>
    <property type="project" value="InterPro"/>
</dbReference>
<dbReference type="InterPro" id="IPR038136">
    <property type="entry name" value="CofD-like_dom_sf"/>
</dbReference>
<comment type="similarity">
    <text evidence="2">Belongs to the gluconeogenesis factor family.</text>
</comment>
<protein>
    <recommendedName>
        <fullName evidence="2">Putative gluconeogenesis factor</fullName>
    </recommendedName>
</protein>
<accession>A0A1G2G744</accession>
<dbReference type="HAMAP" id="MF_00973">
    <property type="entry name" value="Gluconeogen_factor"/>
    <property type="match status" value="1"/>
</dbReference>
<dbReference type="STRING" id="1802117.A3J54_02460"/>
<keyword evidence="1 2" id="KW-0963">Cytoplasm</keyword>
<dbReference type="GO" id="GO:0008360">
    <property type="term" value="P:regulation of cell shape"/>
    <property type="evidence" value="ECO:0007669"/>
    <property type="project" value="UniProtKB-UniRule"/>
</dbReference>
<dbReference type="Gene3D" id="3.40.50.10680">
    <property type="entry name" value="CofD-like domains"/>
    <property type="match status" value="1"/>
</dbReference>
<dbReference type="GO" id="GO:0005737">
    <property type="term" value="C:cytoplasm"/>
    <property type="evidence" value="ECO:0007669"/>
    <property type="project" value="UniProtKB-SubCell"/>
</dbReference>